<dbReference type="PANTHER" id="PTHR30005">
    <property type="entry name" value="EXOPOLYPHOSPHATASE"/>
    <property type="match status" value="1"/>
</dbReference>
<feature type="domain" description="Ppx/GppA phosphatase C-terminal" evidence="3">
    <location>
        <begin position="332"/>
        <end position="485"/>
    </location>
</feature>
<dbReference type="EMBL" id="FWXI01000024">
    <property type="protein sequence ID" value="SMD09393.1"/>
    <property type="molecule type" value="Genomic_DNA"/>
</dbReference>
<dbReference type="InterPro" id="IPR050273">
    <property type="entry name" value="GppA/Ppx_hydrolase"/>
</dbReference>
<dbReference type="InterPro" id="IPR003695">
    <property type="entry name" value="Ppx_GppA_N"/>
</dbReference>
<dbReference type="Gene3D" id="3.30.420.40">
    <property type="match status" value="1"/>
</dbReference>
<dbReference type="Gene3D" id="1.10.3210.10">
    <property type="entry name" value="Hypothetical protein af1432"/>
    <property type="match status" value="1"/>
</dbReference>
<dbReference type="InterPro" id="IPR048950">
    <property type="entry name" value="Ppx_GppA_C"/>
</dbReference>
<evidence type="ECO:0000313" key="4">
    <source>
        <dbReference type="EMBL" id="SMD09393.1"/>
    </source>
</evidence>
<dbReference type="OrthoDB" id="9814545at2"/>
<comment type="similarity">
    <text evidence="1">Belongs to the GppA/Ppx family.</text>
</comment>
<dbReference type="CDD" id="cd00077">
    <property type="entry name" value="HDc"/>
    <property type="match status" value="1"/>
</dbReference>
<organism evidence="4 5">
    <name type="scientific">Sporomusa malonica</name>
    <dbReference type="NCBI Taxonomy" id="112901"/>
    <lineage>
        <taxon>Bacteria</taxon>
        <taxon>Bacillati</taxon>
        <taxon>Bacillota</taxon>
        <taxon>Negativicutes</taxon>
        <taxon>Selenomonadales</taxon>
        <taxon>Sporomusaceae</taxon>
        <taxon>Sporomusa</taxon>
    </lineage>
</organism>
<dbReference type="SUPFAM" id="SSF109604">
    <property type="entry name" value="HD-domain/PDEase-like"/>
    <property type="match status" value="1"/>
</dbReference>
<dbReference type="Pfam" id="PF21447">
    <property type="entry name" value="Ppx-GppA_III"/>
    <property type="match status" value="1"/>
</dbReference>
<dbReference type="InterPro" id="IPR003607">
    <property type="entry name" value="HD/PDEase_dom"/>
</dbReference>
<dbReference type="STRING" id="112901.SAMN04488500_12479"/>
<accession>A0A1W2EI71</accession>
<dbReference type="SUPFAM" id="SSF53067">
    <property type="entry name" value="Actin-like ATPase domain"/>
    <property type="match status" value="2"/>
</dbReference>
<dbReference type="Gene3D" id="3.30.420.150">
    <property type="entry name" value="Exopolyphosphatase. Domain 2"/>
    <property type="match status" value="1"/>
</dbReference>
<dbReference type="CDD" id="cd24006">
    <property type="entry name" value="ASKHA_NBD_PPX_GppA"/>
    <property type="match status" value="1"/>
</dbReference>
<dbReference type="PANTHER" id="PTHR30005:SF0">
    <property type="entry name" value="RETROGRADE REGULATION PROTEIN 2"/>
    <property type="match status" value="1"/>
</dbReference>
<dbReference type="RefSeq" id="WP_084577899.1">
    <property type="nucleotide sequence ID" value="NZ_CP155572.1"/>
</dbReference>
<evidence type="ECO:0000313" key="5">
    <source>
        <dbReference type="Proteomes" id="UP000192738"/>
    </source>
</evidence>
<reference evidence="4 5" key="1">
    <citation type="submission" date="2017-04" db="EMBL/GenBank/DDBJ databases">
        <authorList>
            <person name="Afonso C.L."/>
            <person name="Miller P.J."/>
            <person name="Scott M.A."/>
            <person name="Spackman E."/>
            <person name="Goraichik I."/>
            <person name="Dimitrov K.M."/>
            <person name="Suarez D.L."/>
            <person name="Swayne D.E."/>
        </authorList>
    </citation>
    <scope>NUCLEOTIDE SEQUENCE [LARGE SCALE GENOMIC DNA]</scope>
    <source>
        <strain evidence="4 5">DSM 5090</strain>
    </source>
</reference>
<keyword evidence="5" id="KW-1185">Reference proteome</keyword>
<protein>
    <submittedName>
        <fullName evidence="4">Exopolyphosphatase / guanosine-5'-triphosphate,3'-diphosphate pyrophosphatase</fullName>
    </submittedName>
</protein>
<gene>
    <name evidence="4" type="ORF">SAMN04488500_12479</name>
</gene>
<dbReference type="Proteomes" id="UP000192738">
    <property type="component" value="Unassembled WGS sequence"/>
</dbReference>
<dbReference type="InterPro" id="IPR043129">
    <property type="entry name" value="ATPase_NBD"/>
</dbReference>
<dbReference type="GO" id="GO:0016462">
    <property type="term" value="F:pyrophosphatase activity"/>
    <property type="evidence" value="ECO:0007669"/>
    <property type="project" value="TreeGrafter"/>
</dbReference>
<dbReference type="AlphaFoldDB" id="A0A1W2EI71"/>
<feature type="domain" description="Ppx/GppA phosphatase N-terminal" evidence="2">
    <location>
        <begin position="28"/>
        <end position="294"/>
    </location>
</feature>
<name>A0A1W2EI71_9FIRM</name>
<dbReference type="Pfam" id="PF02541">
    <property type="entry name" value="Ppx-GppA"/>
    <property type="match status" value="1"/>
</dbReference>
<sequence>MARHAPDRFAAIHVGSEQIGVMIVEYTKLDNIKVIEQSYRQVMLGEETFKTGRVSFGAVSEICELLKGYGRLLIEYGVRDYRLVATTAIREAQNQPYIIDQIKVKTGFTVEVVDMPQEIFYKYVSLVKTVNDRGLMSQEDGMLFVDISSGGLGFTLYKDGGLTYQQNIHIGALRIKESFDKSQRDSAHFHEALSEYISSTIEPVEKEMSQHHIKRLILSGPETKLLLKMLGKEQGRVTYVSLSEFSDLYKQVRSLNLPQIIKTFNLTEHKAEIVLPTIVLYRKIVSLTNPEEIVIPSDQFIDGVVIKHIAERTGHEHNKLIENQLTSLCWEIGKKYYYDPDHAAAVEKWSLLLFDKLARVHGLGQRHRLLLKVAAILHDIGKHVNLRRHYFYSYRLIISSDIMGFSEAERHIMANIAFYHSKGTPSDSDANFASLTPGQKVTVSKLSAIVRLADAIDRSHRQKVSKTEVALRGDEMVITVTSKEDMSLEAWTFADKADFFEDVFGIKAILIRQAGG</sequence>
<evidence type="ECO:0000259" key="2">
    <source>
        <dbReference type="Pfam" id="PF02541"/>
    </source>
</evidence>
<evidence type="ECO:0000256" key="1">
    <source>
        <dbReference type="ARBA" id="ARBA00007125"/>
    </source>
</evidence>
<proteinExistence type="inferred from homology"/>
<evidence type="ECO:0000259" key="3">
    <source>
        <dbReference type="Pfam" id="PF21447"/>
    </source>
</evidence>